<keyword evidence="12" id="KW-0902">Two-component regulatory system</keyword>
<dbReference type="GO" id="GO:0000155">
    <property type="term" value="F:phosphorelay sensor kinase activity"/>
    <property type="evidence" value="ECO:0007669"/>
    <property type="project" value="InterPro"/>
</dbReference>
<dbReference type="InterPro" id="IPR005467">
    <property type="entry name" value="His_kinase_dom"/>
</dbReference>
<dbReference type="PANTHER" id="PTHR45528:SF1">
    <property type="entry name" value="SENSOR HISTIDINE KINASE CPXA"/>
    <property type="match status" value="1"/>
</dbReference>
<dbReference type="Gene3D" id="3.30.565.10">
    <property type="entry name" value="Histidine kinase-like ATPase, C-terminal domain"/>
    <property type="match status" value="1"/>
</dbReference>
<dbReference type="CDD" id="cd00082">
    <property type="entry name" value="HisKA"/>
    <property type="match status" value="1"/>
</dbReference>
<evidence type="ECO:0000256" key="12">
    <source>
        <dbReference type="ARBA" id="ARBA00023012"/>
    </source>
</evidence>
<keyword evidence="9 16" id="KW-0418">Kinase</keyword>
<evidence type="ECO:0000256" key="6">
    <source>
        <dbReference type="ARBA" id="ARBA00022679"/>
    </source>
</evidence>
<feature type="domain" description="Histidine kinase" evidence="15">
    <location>
        <begin position="220"/>
        <end position="419"/>
    </location>
</feature>
<keyword evidence="8" id="KW-0547">Nucleotide-binding</keyword>
<comment type="subcellular location">
    <subcellularLocation>
        <location evidence="2">Cell membrane</location>
        <topology evidence="2">Multi-pass membrane protein</topology>
    </subcellularLocation>
</comment>
<gene>
    <name evidence="16" type="ORF">EAH69_02945</name>
</gene>
<keyword evidence="10" id="KW-0067">ATP-binding</keyword>
<evidence type="ECO:0000256" key="1">
    <source>
        <dbReference type="ARBA" id="ARBA00000085"/>
    </source>
</evidence>
<keyword evidence="4" id="KW-1003">Cell membrane</keyword>
<dbReference type="GO" id="GO:0005524">
    <property type="term" value="F:ATP binding"/>
    <property type="evidence" value="ECO:0007669"/>
    <property type="project" value="UniProtKB-KW"/>
</dbReference>
<evidence type="ECO:0000256" key="7">
    <source>
        <dbReference type="ARBA" id="ARBA00022692"/>
    </source>
</evidence>
<dbReference type="Pfam" id="PF02518">
    <property type="entry name" value="HATPase_c"/>
    <property type="match status" value="1"/>
</dbReference>
<dbReference type="SMART" id="SM00388">
    <property type="entry name" value="HisKA"/>
    <property type="match status" value="1"/>
</dbReference>
<keyword evidence="17" id="KW-1185">Reference proteome</keyword>
<keyword evidence="6" id="KW-0808">Transferase</keyword>
<dbReference type="SUPFAM" id="SSF55874">
    <property type="entry name" value="ATPase domain of HSP90 chaperone/DNA topoisomerase II/histidine kinase"/>
    <property type="match status" value="1"/>
</dbReference>
<evidence type="ECO:0000256" key="10">
    <source>
        <dbReference type="ARBA" id="ARBA00022840"/>
    </source>
</evidence>
<feature type="transmembrane region" description="Helical" evidence="14">
    <location>
        <begin position="131"/>
        <end position="153"/>
    </location>
</feature>
<evidence type="ECO:0000256" key="5">
    <source>
        <dbReference type="ARBA" id="ARBA00022553"/>
    </source>
</evidence>
<dbReference type="InterPro" id="IPR003661">
    <property type="entry name" value="HisK_dim/P_dom"/>
</dbReference>
<evidence type="ECO:0000256" key="11">
    <source>
        <dbReference type="ARBA" id="ARBA00022989"/>
    </source>
</evidence>
<evidence type="ECO:0000256" key="13">
    <source>
        <dbReference type="ARBA" id="ARBA00023136"/>
    </source>
</evidence>
<dbReference type="InterPro" id="IPR036890">
    <property type="entry name" value="HATPase_C_sf"/>
</dbReference>
<protein>
    <recommendedName>
        <fullName evidence="3">histidine kinase</fullName>
        <ecNumber evidence="3">2.7.13.3</ecNumber>
    </recommendedName>
</protein>
<accession>A0A3L9MIB8</accession>
<evidence type="ECO:0000256" key="8">
    <source>
        <dbReference type="ARBA" id="ARBA00022741"/>
    </source>
</evidence>
<dbReference type="RefSeq" id="WP_121933705.1">
    <property type="nucleotide sequence ID" value="NZ_RDOJ01000003.1"/>
</dbReference>
<dbReference type="OrthoDB" id="1522504at2"/>
<comment type="caution">
    <text evidence="16">The sequence shown here is derived from an EMBL/GenBank/DDBJ whole genome shotgun (WGS) entry which is preliminary data.</text>
</comment>
<dbReference type="InterPro" id="IPR003594">
    <property type="entry name" value="HATPase_dom"/>
</dbReference>
<evidence type="ECO:0000256" key="2">
    <source>
        <dbReference type="ARBA" id="ARBA00004651"/>
    </source>
</evidence>
<dbReference type="Pfam" id="PF00512">
    <property type="entry name" value="HisKA"/>
    <property type="match status" value="1"/>
</dbReference>
<dbReference type="AlphaFoldDB" id="A0A3L9MIB8"/>
<dbReference type="PROSITE" id="PS50109">
    <property type="entry name" value="HIS_KIN"/>
    <property type="match status" value="1"/>
</dbReference>
<keyword evidence="7 14" id="KW-0812">Transmembrane</keyword>
<keyword evidence="5" id="KW-0597">Phosphoprotein</keyword>
<dbReference type="GO" id="GO:0005886">
    <property type="term" value="C:plasma membrane"/>
    <property type="evidence" value="ECO:0007669"/>
    <property type="project" value="UniProtKB-SubCell"/>
</dbReference>
<dbReference type="SUPFAM" id="SSF47384">
    <property type="entry name" value="Homodimeric domain of signal transducing histidine kinase"/>
    <property type="match status" value="1"/>
</dbReference>
<reference evidence="16 17" key="1">
    <citation type="submission" date="2018-10" db="EMBL/GenBank/DDBJ databases">
        <authorList>
            <person name="Chen X."/>
        </authorList>
    </citation>
    <scope>NUCLEOTIDE SEQUENCE [LARGE SCALE GENOMIC DNA]</scope>
    <source>
        <strain evidence="16 17">YIM 102668</strain>
    </source>
</reference>
<organism evidence="16 17">
    <name type="scientific">Faecalibacter macacae</name>
    <dbReference type="NCBI Taxonomy" id="1859289"/>
    <lineage>
        <taxon>Bacteria</taxon>
        <taxon>Pseudomonadati</taxon>
        <taxon>Bacteroidota</taxon>
        <taxon>Flavobacteriia</taxon>
        <taxon>Flavobacteriales</taxon>
        <taxon>Weeksellaceae</taxon>
        <taxon>Faecalibacter</taxon>
    </lineage>
</organism>
<feature type="transmembrane region" description="Helical" evidence="14">
    <location>
        <begin position="7"/>
        <end position="30"/>
    </location>
</feature>
<keyword evidence="13 14" id="KW-0472">Membrane</keyword>
<evidence type="ECO:0000313" key="16">
    <source>
        <dbReference type="EMBL" id="RLZ11896.1"/>
    </source>
</evidence>
<dbReference type="InterPro" id="IPR050398">
    <property type="entry name" value="HssS/ArlS-like"/>
</dbReference>
<dbReference type="Proteomes" id="UP000275348">
    <property type="component" value="Unassembled WGS sequence"/>
</dbReference>
<dbReference type="InterPro" id="IPR036097">
    <property type="entry name" value="HisK_dim/P_sf"/>
</dbReference>
<dbReference type="EMBL" id="RDOJ01000003">
    <property type="protein sequence ID" value="RLZ11896.1"/>
    <property type="molecule type" value="Genomic_DNA"/>
</dbReference>
<dbReference type="Gene3D" id="1.10.287.130">
    <property type="match status" value="1"/>
</dbReference>
<dbReference type="EC" id="2.7.13.3" evidence="3"/>
<evidence type="ECO:0000256" key="14">
    <source>
        <dbReference type="SAM" id="Phobius"/>
    </source>
</evidence>
<evidence type="ECO:0000313" key="17">
    <source>
        <dbReference type="Proteomes" id="UP000275348"/>
    </source>
</evidence>
<sequence>MRLSEKLTKYFTIIVFFSMTFGFIIFFFAIERATTQSAIGKLENLNKVVENKLRTQSIEQIQNVHPHVKIQILSVAENNLIDEVIREGNYEWNDMLQTMVNHVSVTTYPFVGKTHYAIQSQISLTIIDDEFFVGIIMVVAWIFVFVIITIIFFGELITRKLYTPFYHLLDEMKRFDVRENHELKLVQTNIKELNNLNELFVKTSSQSVQHYEALKEFTQNLSHELQTPIANIKGKIELMLNSELTEEQMFSLSKMYDELNKVSAINRSLVLLMSLDHHEITDEKINLSELIKEIVSEQEDMIVMNSVSITFDIQANVFIKLNPLLAQIAFSNLISNANRHNIPSGEISIVLNQSGFKITNTGSEQEFTNETIFQRFKKGKYNSESIGIGLALVKKILTLYNFDIIYDFEGNTHSFSIKF</sequence>
<evidence type="ECO:0000256" key="4">
    <source>
        <dbReference type="ARBA" id="ARBA00022475"/>
    </source>
</evidence>
<evidence type="ECO:0000259" key="15">
    <source>
        <dbReference type="PROSITE" id="PS50109"/>
    </source>
</evidence>
<comment type="catalytic activity">
    <reaction evidence="1">
        <text>ATP + protein L-histidine = ADP + protein N-phospho-L-histidine.</text>
        <dbReference type="EC" id="2.7.13.3"/>
    </reaction>
</comment>
<evidence type="ECO:0000256" key="3">
    <source>
        <dbReference type="ARBA" id="ARBA00012438"/>
    </source>
</evidence>
<proteinExistence type="predicted"/>
<evidence type="ECO:0000256" key="9">
    <source>
        <dbReference type="ARBA" id="ARBA00022777"/>
    </source>
</evidence>
<name>A0A3L9MIB8_9FLAO</name>
<keyword evidence="11 14" id="KW-1133">Transmembrane helix</keyword>
<dbReference type="PANTHER" id="PTHR45528">
    <property type="entry name" value="SENSOR HISTIDINE KINASE CPXA"/>
    <property type="match status" value="1"/>
</dbReference>